<reference evidence="2 3" key="1">
    <citation type="journal article" date="2018" name="PLoS Genet.">
        <title>Population sequencing reveals clonal diversity and ancestral inbreeding in the grapevine cultivar Chardonnay.</title>
        <authorList>
            <person name="Roach M.J."/>
            <person name="Johnson D.L."/>
            <person name="Bohlmann J."/>
            <person name="van Vuuren H.J."/>
            <person name="Jones S.J."/>
            <person name="Pretorius I.S."/>
            <person name="Schmidt S.A."/>
            <person name="Borneman A.R."/>
        </authorList>
    </citation>
    <scope>NUCLEOTIDE SEQUENCE [LARGE SCALE GENOMIC DNA]</scope>
    <source>
        <strain evidence="3">cv. Chardonnay</strain>
        <tissue evidence="2">Leaf</tissue>
    </source>
</reference>
<comment type="caution">
    <text evidence="2">The sequence shown here is derived from an EMBL/GenBank/DDBJ whole genome shotgun (WGS) entry which is preliminary data.</text>
</comment>
<dbReference type="SUPFAM" id="SSF81822">
    <property type="entry name" value="RuBisCo LSMT C-terminal, substrate-binding domain"/>
    <property type="match status" value="1"/>
</dbReference>
<dbReference type="InterPro" id="IPR015353">
    <property type="entry name" value="Rubisco_LSMT_subst-bd"/>
</dbReference>
<protein>
    <recommendedName>
        <fullName evidence="1">Rubisco LSMT substrate-binding domain-containing protein</fullName>
    </recommendedName>
</protein>
<dbReference type="Proteomes" id="UP000288805">
    <property type="component" value="Unassembled WGS sequence"/>
</dbReference>
<evidence type="ECO:0000313" key="2">
    <source>
        <dbReference type="EMBL" id="RVW14145.1"/>
    </source>
</evidence>
<dbReference type="EMBL" id="QGNW01002628">
    <property type="protein sequence ID" value="RVW14145.1"/>
    <property type="molecule type" value="Genomic_DNA"/>
</dbReference>
<accession>A0A438BT44</accession>
<feature type="domain" description="Rubisco LSMT substrate-binding" evidence="1">
    <location>
        <begin position="10"/>
        <end position="59"/>
    </location>
</feature>
<dbReference type="Pfam" id="PF09273">
    <property type="entry name" value="Rubis-subs-bind"/>
    <property type="match status" value="1"/>
</dbReference>
<name>A0A438BT44_VITVI</name>
<sequence>MGVCVPGSSLLDQLVDYFERRLAGYPTTMSEDECLLADSNLNPKKLVATQLVRLEKKMLNACLKATVDLINQLPDHTVSPCQLLTLLY</sequence>
<organism evidence="2 3">
    <name type="scientific">Vitis vinifera</name>
    <name type="common">Grape</name>
    <dbReference type="NCBI Taxonomy" id="29760"/>
    <lineage>
        <taxon>Eukaryota</taxon>
        <taxon>Viridiplantae</taxon>
        <taxon>Streptophyta</taxon>
        <taxon>Embryophyta</taxon>
        <taxon>Tracheophyta</taxon>
        <taxon>Spermatophyta</taxon>
        <taxon>Magnoliopsida</taxon>
        <taxon>eudicotyledons</taxon>
        <taxon>Gunneridae</taxon>
        <taxon>Pentapetalae</taxon>
        <taxon>rosids</taxon>
        <taxon>Vitales</taxon>
        <taxon>Vitaceae</taxon>
        <taxon>Viteae</taxon>
        <taxon>Vitis</taxon>
    </lineage>
</organism>
<dbReference type="InterPro" id="IPR036464">
    <property type="entry name" value="Rubisco_LSMT_subst-bd_sf"/>
</dbReference>
<gene>
    <name evidence="2" type="ORF">CK203_084880</name>
</gene>
<dbReference type="Gene3D" id="3.90.1420.10">
    <property type="entry name" value="Rubisco LSMT, substrate-binding domain"/>
    <property type="match status" value="1"/>
</dbReference>
<proteinExistence type="predicted"/>
<evidence type="ECO:0000313" key="3">
    <source>
        <dbReference type="Proteomes" id="UP000288805"/>
    </source>
</evidence>
<evidence type="ECO:0000259" key="1">
    <source>
        <dbReference type="Pfam" id="PF09273"/>
    </source>
</evidence>
<dbReference type="AlphaFoldDB" id="A0A438BT44"/>